<dbReference type="AlphaFoldDB" id="A0A1M7LFS3"/>
<dbReference type="RefSeq" id="WP_073200283.1">
    <property type="nucleotide sequence ID" value="NZ_FRCZ01000001.1"/>
</dbReference>
<dbReference type="PANTHER" id="PTHR42794:SF2">
    <property type="entry name" value="ABC TRANSPORTER ATP-BINDING PROTEIN"/>
    <property type="match status" value="1"/>
</dbReference>
<dbReference type="SUPFAM" id="SSF52540">
    <property type="entry name" value="P-loop containing nucleoside triphosphate hydrolases"/>
    <property type="match status" value="1"/>
</dbReference>
<reference evidence="4 5" key="1">
    <citation type="submission" date="2016-11" db="EMBL/GenBank/DDBJ databases">
        <authorList>
            <person name="Jaros S."/>
            <person name="Januszkiewicz K."/>
            <person name="Wedrychowicz H."/>
        </authorList>
    </citation>
    <scope>NUCLEOTIDE SEQUENCE [LARGE SCALE GENOMIC DNA]</scope>
    <source>
        <strain evidence="4 5">CGMCC 1.10681</strain>
    </source>
</reference>
<dbReference type="InterPro" id="IPR003593">
    <property type="entry name" value="AAA+_ATPase"/>
</dbReference>
<organism evidence="4 5">
    <name type="scientific">Gracilibacillus kekensis</name>
    <dbReference type="NCBI Taxonomy" id="1027249"/>
    <lineage>
        <taxon>Bacteria</taxon>
        <taxon>Bacillati</taxon>
        <taxon>Bacillota</taxon>
        <taxon>Bacilli</taxon>
        <taxon>Bacillales</taxon>
        <taxon>Bacillaceae</taxon>
        <taxon>Gracilibacillus</taxon>
    </lineage>
</organism>
<keyword evidence="5" id="KW-1185">Reference proteome</keyword>
<dbReference type="Pfam" id="PF00005">
    <property type="entry name" value="ABC_tran"/>
    <property type="match status" value="1"/>
</dbReference>
<feature type="domain" description="ABC transporter" evidence="3">
    <location>
        <begin position="4"/>
        <end position="232"/>
    </location>
</feature>
<accession>A0A1M7LFS3</accession>
<dbReference type="Gene3D" id="3.40.50.300">
    <property type="entry name" value="P-loop containing nucleotide triphosphate hydrolases"/>
    <property type="match status" value="1"/>
</dbReference>
<keyword evidence="1" id="KW-0547">Nucleotide-binding</keyword>
<proteinExistence type="predicted"/>
<dbReference type="PROSITE" id="PS50893">
    <property type="entry name" value="ABC_TRANSPORTER_2"/>
    <property type="match status" value="1"/>
</dbReference>
<dbReference type="InterPro" id="IPR003439">
    <property type="entry name" value="ABC_transporter-like_ATP-bd"/>
</dbReference>
<dbReference type="STRING" id="1027249.SAMN05216179_1063"/>
<dbReference type="EMBL" id="FRCZ01000001">
    <property type="protein sequence ID" value="SHM76993.1"/>
    <property type="molecule type" value="Genomic_DNA"/>
</dbReference>
<evidence type="ECO:0000256" key="1">
    <source>
        <dbReference type="ARBA" id="ARBA00022741"/>
    </source>
</evidence>
<dbReference type="SMART" id="SM00382">
    <property type="entry name" value="AAA"/>
    <property type="match status" value="1"/>
</dbReference>
<evidence type="ECO:0000313" key="5">
    <source>
        <dbReference type="Proteomes" id="UP000184184"/>
    </source>
</evidence>
<evidence type="ECO:0000259" key="3">
    <source>
        <dbReference type="PROSITE" id="PS50893"/>
    </source>
</evidence>
<sequence length="253" mass="28521">MLELRVKDVMVELDKHIIIDSVSARFTEGTVNSVIGVNGAGKTVFVKAIANLLPHQGSISIIDRGRELDRKKIAYVPQMTAINSELTVFEMILLGKVLHLTWRVEKELLREVELLLNRMKLSQLSNKRFSTLSGGQKQMVIMAQSIIAKPKVLLLDEPTSALDLKHQIELLDMSKEYAEENQAICLVIMHDLSLVSRYSDTVVVLHKGTLFKHDLPKHVMEQNLLEQVYGVEVEVTETKKGFKAITPLNVSIR</sequence>
<dbReference type="OrthoDB" id="9806726at2"/>
<dbReference type="Proteomes" id="UP000184184">
    <property type="component" value="Unassembled WGS sequence"/>
</dbReference>
<dbReference type="InterPro" id="IPR017871">
    <property type="entry name" value="ABC_transporter-like_CS"/>
</dbReference>
<dbReference type="InterPro" id="IPR027417">
    <property type="entry name" value="P-loop_NTPase"/>
</dbReference>
<dbReference type="GO" id="GO:0016887">
    <property type="term" value="F:ATP hydrolysis activity"/>
    <property type="evidence" value="ECO:0007669"/>
    <property type="project" value="InterPro"/>
</dbReference>
<keyword evidence="2 4" id="KW-0067">ATP-binding</keyword>
<dbReference type="PROSITE" id="PS00211">
    <property type="entry name" value="ABC_TRANSPORTER_1"/>
    <property type="match status" value="1"/>
</dbReference>
<protein>
    <submittedName>
        <fullName evidence="4">Iron complex transport system ATP-binding protein</fullName>
    </submittedName>
</protein>
<dbReference type="PANTHER" id="PTHR42794">
    <property type="entry name" value="HEMIN IMPORT ATP-BINDING PROTEIN HMUV"/>
    <property type="match status" value="1"/>
</dbReference>
<evidence type="ECO:0000256" key="2">
    <source>
        <dbReference type="ARBA" id="ARBA00022840"/>
    </source>
</evidence>
<gene>
    <name evidence="4" type="ORF">SAMN05216179_1063</name>
</gene>
<name>A0A1M7LFS3_9BACI</name>
<evidence type="ECO:0000313" key="4">
    <source>
        <dbReference type="EMBL" id="SHM76993.1"/>
    </source>
</evidence>
<dbReference type="GO" id="GO:0005524">
    <property type="term" value="F:ATP binding"/>
    <property type="evidence" value="ECO:0007669"/>
    <property type="project" value="UniProtKB-KW"/>
</dbReference>